<dbReference type="Proteomes" id="UP000824469">
    <property type="component" value="Unassembled WGS sequence"/>
</dbReference>
<organism evidence="1 2">
    <name type="scientific">Taxus chinensis</name>
    <name type="common">Chinese yew</name>
    <name type="synonym">Taxus wallichiana var. chinensis</name>
    <dbReference type="NCBI Taxonomy" id="29808"/>
    <lineage>
        <taxon>Eukaryota</taxon>
        <taxon>Viridiplantae</taxon>
        <taxon>Streptophyta</taxon>
        <taxon>Embryophyta</taxon>
        <taxon>Tracheophyta</taxon>
        <taxon>Spermatophyta</taxon>
        <taxon>Pinopsida</taxon>
        <taxon>Pinidae</taxon>
        <taxon>Conifers II</taxon>
        <taxon>Cupressales</taxon>
        <taxon>Taxaceae</taxon>
        <taxon>Taxus</taxon>
    </lineage>
</organism>
<accession>A0AA38FGN7</accession>
<dbReference type="AlphaFoldDB" id="A0AA38FGN7"/>
<evidence type="ECO:0000313" key="2">
    <source>
        <dbReference type="Proteomes" id="UP000824469"/>
    </source>
</evidence>
<sequence length="334" mass="38993">MSCTVAINANLLLINKQFANSPRIDPLSSRRRKPLDKTNKYNNSISNCLWLSKKKLSRRKFPVTKAFWNWVESSEDEDENENEFYTGEFSEFKSVSNFTRLRKNGIDGEDLQTAIVSYTKKLPWSILQPGFQVDLVAAVHIADKEYFANLQKELANYDRVLYEMVTDKDPQQSNRNPRMRWIPPKRLPGARYQKFSIIGFIQRLMASILSLDFQLECLDYRRDNWYHADLDYHTFKLMQRERGENLFKLARDMSVVSSKVITKSIFEREDLDAWRSKLLWLARFFPMPLAGMFLIESVCGFSSSPIGKSPEMKALFRLDLATAMKLFLAKQITS</sequence>
<name>A0AA38FGN7_TAXCH</name>
<dbReference type="OMA" id="ELANYDR"/>
<evidence type="ECO:0000313" key="1">
    <source>
        <dbReference type="EMBL" id="KAH9300596.1"/>
    </source>
</evidence>
<protein>
    <submittedName>
        <fullName evidence="1">Uncharacterized protein</fullName>
    </submittedName>
</protein>
<comment type="caution">
    <text evidence="1">The sequence shown here is derived from an EMBL/GenBank/DDBJ whole genome shotgun (WGS) entry which is preliminary data.</text>
</comment>
<feature type="non-terminal residue" evidence="1">
    <location>
        <position position="1"/>
    </location>
</feature>
<dbReference type="PANTHER" id="PTHR35757">
    <property type="entry name" value="THERMOSOME SUBUNIT GAMMA"/>
    <property type="match status" value="1"/>
</dbReference>
<keyword evidence="2" id="KW-1185">Reference proteome</keyword>
<dbReference type="PANTHER" id="PTHR35757:SF1">
    <property type="entry name" value="THERMOSOME SUBUNIT GAMMA"/>
    <property type="match status" value="1"/>
</dbReference>
<reference evidence="1 2" key="1">
    <citation type="journal article" date="2021" name="Nat. Plants">
        <title>The Taxus genome provides insights into paclitaxel biosynthesis.</title>
        <authorList>
            <person name="Xiong X."/>
            <person name="Gou J."/>
            <person name="Liao Q."/>
            <person name="Li Y."/>
            <person name="Zhou Q."/>
            <person name="Bi G."/>
            <person name="Li C."/>
            <person name="Du R."/>
            <person name="Wang X."/>
            <person name="Sun T."/>
            <person name="Guo L."/>
            <person name="Liang H."/>
            <person name="Lu P."/>
            <person name="Wu Y."/>
            <person name="Zhang Z."/>
            <person name="Ro D.K."/>
            <person name="Shang Y."/>
            <person name="Huang S."/>
            <person name="Yan J."/>
        </authorList>
    </citation>
    <scope>NUCLEOTIDE SEQUENCE [LARGE SCALE GENOMIC DNA]</scope>
    <source>
        <strain evidence="1">Ta-2019</strain>
    </source>
</reference>
<dbReference type="EMBL" id="JAHRHJ020000009">
    <property type="protein sequence ID" value="KAH9300596.1"/>
    <property type="molecule type" value="Genomic_DNA"/>
</dbReference>
<proteinExistence type="predicted"/>
<gene>
    <name evidence="1" type="ORF">KI387_012179</name>
</gene>